<accession>A0ABP9LZW7</accession>
<dbReference type="Pfam" id="PF05656">
    <property type="entry name" value="DUF805"/>
    <property type="match status" value="1"/>
</dbReference>
<evidence type="ECO:0000256" key="2">
    <source>
        <dbReference type="SAM" id="Phobius"/>
    </source>
</evidence>
<feature type="transmembrane region" description="Helical" evidence="2">
    <location>
        <begin position="21"/>
        <end position="37"/>
    </location>
</feature>
<comment type="caution">
    <text evidence="3">The sequence shown here is derived from an EMBL/GenBank/DDBJ whole genome shotgun (WGS) entry which is preliminary data.</text>
</comment>
<name>A0ABP9LZW7_9FLAO</name>
<dbReference type="EMBL" id="BAABHX010000001">
    <property type="protein sequence ID" value="GAA5086676.1"/>
    <property type="molecule type" value="Genomic_DNA"/>
</dbReference>
<evidence type="ECO:0000256" key="1">
    <source>
        <dbReference type="SAM" id="MobiDB-lite"/>
    </source>
</evidence>
<sequence>MFKAPFSFDGRIRRTEYGLSYLIYLVFSVPFNIYLNTNNEDPSGIVLVIFFVLLIPFLWFMLAQGAKRCHDRGNSGWFQIIPFYGLWMLFGDSDHGPNEYGPNPKGEGNYNSINEIGKKEL</sequence>
<proteinExistence type="predicted"/>
<evidence type="ECO:0000313" key="4">
    <source>
        <dbReference type="Proteomes" id="UP001500353"/>
    </source>
</evidence>
<protein>
    <submittedName>
        <fullName evidence="3">DUF805 domain-containing protein</fullName>
    </submittedName>
</protein>
<organism evidence="3 4">
    <name type="scientific">Chryseobacterium ginsengisoli</name>
    <dbReference type="NCBI Taxonomy" id="363853"/>
    <lineage>
        <taxon>Bacteria</taxon>
        <taxon>Pseudomonadati</taxon>
        <taxon>Bacteroidota</taxon>
        <taxon>Flavobacteriia</taxon>
        <taxon>Flavobacteriales</taxon>
        <taxon>Weeksellaceae</taxon>
        <taxon>Chryseobacterium group</taxon>
        <taxon>Chryseobacterium</taxon>
    </lineage>
</organism>
<dbReference type="Proteomes" id="UP001500353">
    <property type="component" value="Unassembled WGS sequence"/>
</dbReference>
<dbReference type="PANTHER" id="PTHR34980">
    <property type="entry name" value="INNER MEMBRANE PROTEIN-RELATED-RELATED"/>
    <property type="match status" value="1"/>
</dbReference>
<keyword evidence="2" id="KW-1133">Transmembrane helix</keyword>
<reference evidence="4" key="1">
    <citation type="journal article" date="2019" name="Int. J. Syst. Evol. Microbiol.">
        <title>The Global Catalogue of Microorganisms (GCM) 10K type strain sequencing project: providing services to taxonomists for standard genome sequencing and annotation.</title>
        <authorList>
            <consortium name="The Broad Institute Genomics Platform"/>
            <consortium name="The Broad Institute Genome Sequencing Center for Infectious Disease"/>
            <person name="Wu L."/>
            <person name="Ma J."/>
        </authorList>
    </citation>
    <scope>NUCLEOTIDE SEQUENCE [LARGE SCALE GENOMIC DNA]</scope>
    <source>
        <strain evidence="4">JCM 18019</strain>
    </source>
</reference>
<dbReference type="PANTHER" id="PTHR34980:SF3">
    <property type="entry name" value="BLR8105 PROTEIN"/>
    <property type="match status" value="1"/>
</dbReference>
<keyword evidence="2" id="KW-0472">Membrane</keyword>
<keyword evidence="4" id="KW-1185">Reference proteome</keyword>
<gene>
    <name evidence="3" type="ORF">GCM10023210_08810</name>
</gene>
<keyword evidence="2" id="KW-0812">Transmembrane</keyword>
<feature type="region of interest" description="Disordered" evidence="1">
    <location>
        <begin position="98"/>
        <end position="121"/>
    </location>
</feature>
<dbReference type="RefSeq" id="WP_345200560.1">
    <property type="nucleotide sequence ID" value="NZ_BAABHX010000001.1"/>
</dbReference>
<dbReference type="InterPro" id="IPR008523">
    <property type="entry name" value="DUF805"/>
</dbReference>
<feature type="transmembrane region" description="Helical" evidence="2">
    <location>
        <begin position="43"/>
        <end position="62"/>
    </location>
</feature>
<evidence type="ECO:0000313" key="3">
    <source>
        <dbReference type="EMBL" id="GAA5086676.1"/>
    </source>
</evidence>